<feature type="transmembrane region" description="Helical" evidence="2">
    <location>
        <begin position="88"/>
        <end position="107"/>
    </location>
</feature>
<organism evidence="3 4">
    <name type="scientific">Actinomyces israelii</name>
    <dbReference type="NCBI Taxonomy" id="1659"/>
    <lineage>
        <taxon>Bacteria</taxon>
        <taxon>Bacillati</taxon>
        <taxon>Actinomycetota</taxon>
        <taxon>Actinomycetes</taxon>
        <taxon>Actinomycetales</taxon>
        <taxon>Actinomycetaceae</taxon>
        <taxon>Actinomyces</taxon>
    </lineage>
</organism>
<comment type="caution">
    <text evidence="3">The sequence shown here is derived from an EMBL/GenBank/DDBJ whole genome shotgun (WGS) entry which is preliminary data.</text>
</comment>
<feature type="transmembrane region" description="Helical" evidence="2">
    <location>
        <begin position="214"/>
        <end position="233"/>
    </location>
</feature>
<feature type="compositionally biased region" description="Low complexity" evidence="1">
    <location>
        <begin position="1"/>
        <end position="12"/>
    </location>
</feature>
<keyword evidence="2" id="KW-0472">Membrane</keyword>
<protein>
    <submittedName>
        <fullName evidence="3">Uncharacterized protein</fullName>
    </submittedName>
</protein>
<feature type="transmembrane region" description="Helical" evidence="2">
    <location>
        <begin position="57"/>
        <end position="76"/>
    </location>
</feature>
<proteinExistence type="predicted"/>
<keyword evidence="2" id="KW-1133">Transmembrane helix</keyword>
<sequence length="326" mass="32972">MTPAQSPATRTAPPTPSGGVPVAPRSRRADYLLTAAVGLVLPPMIMAPLGIASRFTAVGRLLPAVLFLALTLLVCIASQWLFAARSSLGGLVAGLTALAVQAVVLLAPQGAQSSPMPWARAFIPTGALLVTAGVLLGGSWGMRHARRSGRADARLAVRLAAADRARGVTPSAPPSRRRAHALSFVVTATTVPGALLLLQHGYAELVGPGRSGLSGAPTALAALVLLAAGAFFTGRSTLGARAIGPLLVLAGLPALLHGVWPAAPGAARLARWLPSDPTGVGLIATGLLLTTVGWGVHLARRQGRAGELAGLKSMETTTPANGTARP</sequence>
<keyword evidence="4" id="KW-1185">Reference proteome</keyword>
<feature type="transmembrane region" description="Helical" evidence="2">
    <location>
        <begin position="119"/>
        <end position="140"/>
    </location>
</feature>
<gene>
    <name evidence="3" type="ORF">OHJ16_14685</name>
</gene>
<evidence type="ECO:0000313" key="4">
    <source>
        <dbReference type="Proteomes" id="UP001072034"/>
    </source>
</evidence>
<evidence type="ECO:0000256" key="2">
    <source>
        <dbReference type="SAM" id="Phobius"/>
    </source>
</evidence>
<keyword evidence="2" id="KW-0812">Transmembrane</keyword>
<dbReference type="RefSeq" id="WP_268918530.1">
    <property type="nucleotide sequence ID" value="NZ_CP124548.1"/>
</dbReference>
<name>A0ABT4IC18_9ACTO</name>
<dbReference type="EMBL" id="JAPTMY010000046">
    <property type="protein sequence ID" value="MCZ0859285.1"/>
    <property type="molecule type" value="Genomic_DNA"/>
</dbReference>
<accession>A0ABT4IC18</accession>
<feature type="transmembrane region" description="Helical" evidence="2">
    <location>
        <begin position="181"/>
        <end position="202"/>
    </location>
</feature>
<feature type="transmembrane region" description="Helical" evidence="2">
    <location>
        <begin position="280"/>
        <end position="299"/>
    </location>
</feature>
<evidence type="ECO:0000256" key="1">
    <source>
        <dbReference type="SAM" id="MobiDB-lite"/>
    </source>
</evidence>
<dbReference type="Proteomes" id="UP001072034">
    <property type="component" value="Unassembled WGS sequence"/>
</dbReference>
<reference evidence="3" key="1">
    <citation type="submission" date="2022-10" db="EMBL/GenBank/DDBJ databases">
        <title>Genome sequence of Actinomyces israelii ATCC 10048.</title>
        <authorList>
            <person name="Watt R.M."/>
            <person name="Tong W.M."/>
        </authorList>
    </citation>
    <scope>NUCLEOTIDE SEQUENCE</scope>
    <source>
        <strain evidence="3">ATCC 10048</strain>
    </source>
</reference>
<feature type="transmembrane region" description="Helical" evidence="2">
    <location>
        <begin position="31"/>
        <end position="51"/>
    </location>
</feature>
<feature type="transmembrane region" description="Helical" evidence="2">
    <location>
        <begin position="240"/>
        <end position="260"/>
    </location>
</feature>
<evidence type="ECO:0000313" key="3">
    <source>
        <dbReference type="EMBL" id="MCZ0859285.1"/>
    </source>
</evidence>
<feature type="region of interest" description="Disordered" evidence="1">
    <location>
        <begin position="1"/>
        <end position="23"/>
    </location>
</feature>